<dbReference type="AlphaFoldDB" id="A0A916SNS1"/>
<sequence>MGYWEQTGVANLRYEQKRAAMHPFRRVLQDALKSFALVVVASAVWLLIFFPKFWQFVAFGW</sequence>
<dbReference type="EMBL" id="BMHH01000026">
    <property type="protein sequence ID" value="GGB09258.1"/>
    <property type="molecule type" value="Genomic_DNA"/>
</dbReference>
<dbReference type="Proteomes" id="UP000646478">
    <property type="component" value="Unassembled WGS sequence"/>
</dbReference>
<comment type="caution">
    <text evidence="2">The sequence shown here is derived from an EMBL/GenBank/DDBJ whole genome shotgun (WGS) entry which is preliminary data.</text>
</comment>
<reference evidence="2" key="2">
    <citation type="submission" date="2020-09" db="EMBL/GenBank/DDBJ databases">
        <authorList>
            <person name="Sun Q."/>
            <person name="Zhou Y."/>
        </authorList>
    </citation>
    <scope>NUCLEOTIDE SEQUENCE</scope>
    <source>
        <strain evidence="2">CGMCC 1.15082</strain>
    </source>
</reference>
<keyword evidence="1" id="KW-0812">Transmembrane</keyword>
<reference evidence="2" key="1">
    <citation type="journal article" date="2014" name="Int. J. Syst. Evol. Microbiol.">
        <title>Complete genome sequence of Corynebacterium casei LMG S-19264T (=DSM 44701T), isolated from a smear-ripened cheese.</title>
        <authorList>
            <consortium name="US DOE Joint Genome Institute (JGI-PGF)"/>
            <person name="Walter F."/>
            <person name="Albersmeier A."/>
            <person name="Kalinowski J."/>
            <person name="Ruckert C."/>
        </authorList>
    </citation>
    <scope>NUCLEOTIDE SEQUENCE</scope>
    <source>
        <strain evidence="2">CGMCC 1.15082</strain>
    </source>
</reference>
<keyword evidence="3" id="KW-1185">Reference proteome</keyword>
<protein>
    <submittedName>
        <fullName evidence="2">Uncharacterized protein</fullName>
    </submittedName>
</protein>
<keyword evidence="1" id="KW-0472">Membrane</keyword>
<organism evidence="2 3">
    <name type="scientific">Brucella endophytica</name>
    <dbReference type="NCBI Taxonomy" id="1963359"/>
    <lineage>
        <taxon>Bacteria</taxon>
        <taxon>Pseudomonadati</taxon>
        <taxon>Pseudomonadota</taxon>
        <taxon>Alphaproteobacteria</taxon>
        <taxon>Hyphomicrobiales</taxon>
        <taxon>Brucellaceae</taxon>
        <taxon>Brucella/Ochrobactrum group</taxon>
        <taxon>Brucella</taxon>
    </lineage>
</organism>
<proteinExistence type="predicted"/>
<name>A0A916SNS1_9HYPH</name>
<evidence type="ECO:0000256" key="1">
    <source>
        <dbReference type="SAM" id="Phobius"/>
    </source>
</evidence>
<accession>A0A916SNS1</accession>
<evidence type="ECO:0000313" key="2">
    <source>
        <dbReference type="EMBL" id="GGB09258.1"/>
    </source>
</evidence>
<keyword evidence="1" id="KW-1133">Transmembrane helix</keyword>
<evidence type="ECO:0000313" key="3">
    <source>
        <dbReference type="Proteomes" id="UP000646478"/>
    </source>
</evidence>
<feature type="transmembrane region" description="Helical" evidence="1">
    <location>
        <begin position="35"/>
        <end position="54"/>
    </location>
</feature>
<gene>
    <name evidence="2" type="ORF">GCM10011491_41530</name>
</gene>